<evidence type="ECO:0000313" key="2">
    <source>
        <dbReference type="Proteomes" id="UP000054804"/>
    </source>
</evidence>
<dbReference type="AlphaFoldDB" id="A0A0W7X5T0"/>
<evidence type="ECO:0000313" key="1">
    <source>
        <dbReference type="EMBL" id="KUF18223.1"/>
    </source>
</evidence>
<organism evidence="1 2">
    <name type="scientific">Streptomyces silvensis</name>
    <dbReference type="NCBI Taxonomy" id="1765722"/>
    <lineage>
        <taxon>Bacteria</taxon>
        <taxon>Bacillati</taxon>
        <taxon>Actinomycetota</taxon>
        <taxon>Actinomycetes</taxon>
        <taxon>Kitasatosporales</taxon>
        <taxon>Streptomycetaceae</taxon>
        <taxon>Streptomyces</taxon>
    </lineage>
</organism>
<protein>
    <submittedName>
        <fullName evidence="1">Uncharacterized protein</fullName>
    </submittedName>
</protein>
<accession>A0A0W7X5T0</accession>
<comment type="caution">
    <text evidence="1">The sequence shown here is derived from an EMBL/GenBank/DDBJ whole genome shotgun (WGS) entry which is preliminary data.</text>
</comment>
<gene>
    <name evidence="1" type="ORF">AT728_24930</name>
</gene>
<dbReference type="Proteomes" id="UP000054804">
    <property type="component" value="Unassembled WGS sequence"/>
</dbReference>
<name>A0A0W7X5T0_9ACTN</name>
<dbReference type="EMBL" id="LOCL01000031">
    <property type="protein sequence ID" value="KUF18223.1"/>
    <property type="molecule type" value="Genomic_DNA"/>
</dbReference>
<proteinExistence type="predicted"/>
<reference evidence="1 2" key="1">
    <citation type="submission" date="2015-12" db="EMBL/GenBank/DDBJ databases">
        <title>Draft genome sequence of Streptomyces silvensis ATCC 53525, a producer of novel hormone antagonists.</title>
        <authorList>
            <person name="Johnston C.W."/>
            <person name="Li Y."/>
            <person name="Magarvey N.A."/>
        </authorList>
    </citation>
    <scope>NUCLEOTIDE SEQUENCE [LARGE SCALE GENOMIC DNA]</scope>
    <source>
        <strain evidence="1 2">ATCC 53525</strain>
    </source>
</reference>
<sequence>MSRGKGCQNVARPGVASSVSASGSLKLWSKANCKGESKKIAGDVADLRTIGFDNKTTSVEFG</sequence>
<keyword evidence="2" id="KW-1185">Reference proteome</keyword>